<evidence type="ECO:0000256" key="1">
    <source>
        <dbReference type="SAM" id="Phobius"/>
    </source>
</evidence>
<gene>
    <name evidence="2" type="ORF">CALMAC_LOCUS4153</name>
</gene>
<reference evidence="2 3" key="1">
    <citation type="submission" date="2019-01" db="EMBL/GenBank/DDBJ databases">
        <authorList>
            <person name="Sayadi A."/>
        </authorList>
    </citation>
    <scope>NUCLEOTIDE SEQUENCE [LARGE SCALE GENOMIC DNA]</scope>
</reference>
<dbReference type="Proteomes" id="UP000410492">
    <property type="component" value="Unassembled WGS sequence"/>
</dbReference>
<keyword evidence="3" id="KW-1185">Reference proteome</keyword>
<protein>
    <recommendedName>
        <fullName evidence="4">Transmembrane protein</fullName>
    </recommendedName>
</protein>
<feature type="transmembrane region" description="Helical" evidence="1">
    <location>
        <begin position="6"/>
        <end position="24"/>
    </location>
</feature>
<evidence type="ECO:0008006" key="4">
    <source>
        <dbReference type="Google" id="ProtNLM"/>
    </source>
</evidence>
<keyword evidence="1" id="KW-1133">Transmembrane helix</keyword>
<keyword evidence="1" id="KW-0472">Membrane</keyword>
<evidence type="ECO:0000313" key="2">
    <source>
        <dbReference type="EMBL" id="VEN39735.1"/>
    </source>
</evidence>
<sequence>MPYCHCNIVFFLNWFFINVINYHYKKRQFKQRKIFVNEETSFLQKLEYIFIFFSCINVFYQYQSPRVYYKVQLFFLFFNSISFIVIIDLSQVIKRIGRSTNNVVNYYTIQYYFTYYLLYFLLYKRITCILF</sequence>
<dbReference type="OrthoDB" id="408702at2759"/>
<feature type="transmembrane region" description="Helical" evidence="1">
    <location>
        <begin position="74"/>
        <end position="92"/>
    </location>
</feature>
<proteinExistence type="predicted"/>
<dbReference type="AlphaFoldDB" id="A0A653BVS2"/>
<dbReference type="EMBL" id="CAACVG010005881">
    <property type="protein sequence ID" value="VEN39735.1"/>
    <property type="molecule type" value="Genomic_DNA"/>
</dbReference>
<organism evidence="2 3">
    <name type="scientific">Callosobruchus maculatus</name>
    <name type="common">Southern cowpea weevil</name>
    <name type="synonym">Pulse bruchid</name>
    <dbReference type="NCBI Taxonomy" id="64391"/>
    <lineage>
        <taxon>Eukaryota</taxon>
        <taxon>Metazoa</taxon>
        <taxon>Ecdysozoa</taxon>
        <taxon>Arthropoda</taxon>
        <taxon>Hexapoda</taxon>
        <taxon>Insecta</taxon>
        <taxon>Pterygota</taxon>
        <taxon>Neoptera</taxon>
        <taxon>Endopterygota</taxon>
        <taxon>Coleoptera</taxon>
        <taxon>Polyphaga</taxon>
        <taxon>Cucujiformia</taxon>
        <taxon>Chrysomeloidea</taxon>
        <taxon>Chrysomelidae</taxon>
        <taxon>Bruchinae</taxon>
        <taxon>Bruchini</taxon>
        <taxon>Callosobruchus</taxon>
    </lineage>
</organism>
<feature type="transmembrane region" description="Helical" evidence="1">
    <location>
        <begin position="104"/>
        <end position="123"/>
    </location>
</feature>
<keyword evidence="1" id="KW-0812">Transmembrane</keyword>
<accession>A0A653BVS2</accession>
<evidence type="ECO:0000313" key="3">
    <source>
        <dbReference type="Proteomes" id="UP000410492"/>
    </source>
</evidence>
<name>A0A653BVS2_CALMS</name>